<evidence type="ECO:0000313" key="3">
    <source>
        <dbReference type="Proteomes" id="UP000054498"/>
    </source>
</evidence>
<keyword evidence="1" id="KW-1133">Transmembrane helix</keyword>
<evidence type="ECO:0000256" key="1">
    <source>
        <dbReference type="SAM" id="Phobius"/>
    </source>
</evidence>
<evidence type="ECO:0000313" key="2">
    <source>
        <dbReference type="EMBL" id="KIY94112.1"/>
    </source>
</evidence>
<dbReference type="GeneID" id="25731352"/>
<gene>
    <name evidence="2" type="ORF">MNEG_13849</name>
</gene>
<reference evidence="2 3" key="1">
    <citation type="journal article" date="2013" name="BMC Genomics">
        <title>Reconstruction of the lipid metabolism for the microalga Monoraphidium neglectum from its genome sequence reveals characteristics suitable for biofuel production.</title>
        <authorList>
            <person name="Bogen C."/>
            <person name="Al-Dilaimi A."/>
            <person name="Albersmeier A."/>
            <person name="Wichmann J."/>
            <person name="Grundmann M."/>
            <person name="Rupp O."/>
            <person name="Lauersen K.J."/>
            <person name="Blifernez-Klassen O."/>
            <person name="Kalinowski J."/>
            <person name="Goesmann A."/>
            <person name="Mussgnug J.H."/>
            <person name="Kruse O."/>
        </authorList>
    </citation>
    <scope>NUCLEOTIDE SEQUENCE [LARGE SCALE GENOMIC DNA]</scope>
    <source>
        <strain evidence="2 3">SAG 48.87</strain>
    </source>
</reference>
<dbReference type="KEGG" id="mng:MNEG_13849"/>
<dbReference type="AlphaFoldDB" id="A0A0D2J2A4"/>
<dbReference type="RefSeq" id="XP_013893132.1">
    <property type="nucleotide sequence ID" value="XM_014037678.1"/>
</dbReference>
<feature type="transmembrane region" description="Helical" evidence="1">
    <location>
        <begin position="32"/>
        <end position="57"/>
    </location>
</feature>
<keyword evidence="1" id="KW-0472">Membrane</keyword>
<dbReference type="EMBL" id="KK104307">
    <property type="protein sequence ID" value="KIY94112.1"/>
    <property type="molecule type" value="Genomic_DNA"/>
</dbReference>
<proteinExistence type="predicted"/>
<name>A0A0D2J2A4_9CHLO</name>
<keyword evidence="1" id="KW-0812">Transmembrane</keyword>
<organism evidence="2 3">
    <name type="scientific">Monoraphidium neglectum</name>
    <dbReference type="NCBI Taxonomy" id="145388"/>
    <lineage>
        <taxon>Eukaryota</taxon>
        <taxon>Viridiplantae</taxon>
        <taxon>Chlorophyta</taxon>
        <taxon>core chlorophytes</taxon>
        <taxon>Chlorophyceae</taxon>
        <taxon>CS clade</taxon>
        <taxon>Sphaeropleales</taxon>
        <taxon>Selenastraceae</taxon>
        <taxon>Monoraphidium</taxon>
    </lineage>
</organism>
<dbReference type="Proteomes" id="UP000054498">
    <property type="component" value="Unassembled WGS sequence"/>
</dbReference>
<accession>A0A0D2J2A4</accession>
<keyword evidence="3" id="KW-1185">Reference proteome</keyword>
<sequence>MPEFGSFDSTSTRLRFAGRNSSCSMLMVASSLLVLLSLAELLVLLVLLVLLLVLLVLQFCSSAAERAA</sequence>
<protein>
    <submittedName>
        <fullName evidence="2">Uncharacterized protein</fullName>
    </submittedName>
</protein>